<dbReference type="SUPFAM" id="SSF52091">
    <property type="entry name" value="SpoIIaa-like"/>
    <property type="match status" value="1"/>
</dbReference>
<dbReference type="GO" id="GO:0043856">
    <property type="term" value="F:anti-sigma factor antagonist activity"/>
    <property type="evidence" value="ECO:0007669"/>
    <property type="project" value="InterPro"/>
</dbReference>
<dbReference type="InterPro" id="IPR003658">
    <property type="entry name" value="Anti-sigma_ant"/>
</dbReference>
<proteinExistence type="inferred from homology"/>
<feature type="domain" description="STAS" evidence="3">
    <location>
        <begin position="20"/>
        <end position="117"/>
    </location>
</feature>
<evidence type="ECO:0000313" key="4">
    <source>
        <dbReference type="EMBL" id="MBA9005564.1"/>
    </source>
</evidence>
<organism evidence="4 5">
    <name type="scientific">Thermomonospora cellulosilytica</name>
    <dbReference type="NCBI Taxonomy" id="1411118"/>
    <lineage>
        <taxon>Bacteria</taxon>
        <taxon>Bacillati</taxon>
        <taxon>Actinomycetota</taxon>
        <taxon>Actinomycetes</taxon>
        <taxon>Streptosporangiales</taxon>
        <taxon>Thermomonosporaceae</taxon>
        <taxon>Thermomonospora</taxon>
    </lineage>
</organism>
<accession>A0A7W3RAC3</accession>
<evidence type="ECO:0000313" key="5">
    <source>
        <dbReference type="Proteomes" id="UP000539313"/>
    </source>
</evidence>
<evidence type="ECO:0000259" key="3">
    <source>
        <dbReference type="PROSITE" id="PS50801"/>
    </source>
</evidence>
<dbReference type="InterPro" id="IPR036513">
    <property type="entry name" value="STAS_dom_sf"/>
</dbReference>
<sequence length="117" mass="12861">MTGTAEILRVEQHTVGLWAVLELTGELDVAGLPALQQRVEEISAADGPPRLVIDMSAVTFMDSCGLGGLVRCWKRVAGMQGRFVLVGLQPRVARVLEITGMRRAFEIYDSLEEFTRS</sequence>
<evidence type="ECO:0000256" key="1">
    <source>
        <dbReference type="ARBA" id="ARBA00009013"/>
    </source>
</evidence>
<dbReference type="PANTHER" id="PTHR33495:SF2">
    <property type="entry name" value="ANTI-SIGMA FACTOR ANTAGONIST TM_1081-RELATED"/>
    <property type="match status" value="1"/>
</dbReference>
<reference evidence="4 5" key="1">
    <citation type="submission" date="2020-08" db="EMBL/GenBank/DDBJ databases">
        <title>Sequencing the genomes of 1000 actinobacteria strains.</title>
        <authorList>
            <person name="Klenk H.-P."/>
        </authorList>
    </citation>
    <scope>NUCLEOTIDE SEQUENCE [LARGE SCALE GENOMIC DNA]</scope>
    <source>
        <strain evidence="4 5">DSM 45823</strain>
    </source>
</reference>
<dbReference type="RefSeq" id="WP_119730372.1">
    <property type="nucleotide sequence ID" value="NZ_JACJII010000001.1"/>
</dbReference>
<dbReference type="CDD" id="cd07043">
    <property type="entry name" value="STAS_anti-anti-sigma_factors"/>
    <property type="match status" value="1"/>
</dbReference>
<dbReference type="EMBL" id="JACJII010000001">
    <property type="protein sequence ID" value="MBA9005564.1"/>
    <property type="molecule type" value="Genomic_DNA"/>
</dbReference>
<dbReference type="NCBIfam" id="TIGR00377">
    <property type="entry name" value="ant_ant_sig"/>
    <property type="match status" value="1"/>
</dbReference>
<gene>
    <name evidence="4" type="ORF">HNR21_004446</name>
</gene>
<dbReference type="Gene3D" id="3.30.750.24">
    <property type="entry name" value="STAS domain"/>
    <property type="match status" value="1"/>
</dbReference>
<dbReference type="PROSITE" id="PS50801">
    <property type="entry name" value="STAS"/>
    <property type="match status" value="1"/>
</dbReference>
<comment type="similarity">
    <text evidence="1 2">Belongs to the anti-sigma-factor antagonist family.</text>
</comment>
<dbReference type="PANTHER" id="PTHR33495">
    <property type="entry name" value="ANTI-SIGMA FACTOR ANTAGONIST TM_1081-RELATED-RELATED"/>
    <property type="match status" value="1"/>
</dbReference>
<comment type="caution">
    <text evidence="4">The sequence shown here is derived from an EMBL/GenBank/DDBJ whole genome shotgun (WGS) entry which is preliminary data.</text>
</comment>
<dbReference type="AlphaFoldDB" id="A0A7W3RAC3"/>
<protein>
    <recommendedName>
        <fullName evidence="2">Anti-sigma factor antagonist</fullName>
    </recommendedName>
</protein>
<dbReference type="InterPro" id="IPR002645">
    <property type="entry name" value="STAS_dom"/>
</dbReference>
<name>A0A7W3RAC3_9ACTN</name>
<evidence type="ECO:0000256" key="2">
    <source>
        <dbReference type="RuleBase" id="RU003749"/>
    </source>
</evidence>
<keyword evidence="5" id="KW-1185">Reference proteome</keyword>
<dbReference type="Proteomes" id="UP000539313">
    <property type="component" value="Unassembled WGS sequence"/>
</dbReference>
<dbReference type="Pfam" id="PF01740">
    <property type="entry name" value="STAS"/>
    <property type="match status" value="1"/>
</dbReference>